<sequence>MAIICIVICIADFAVLFVLGTYYPAYSQLKNTISSLGATISPVSNVISIWWIGIGIVFVFFGIIFRKAFYENPKSSRLASILIILYGMGEGIGSGLFKADRIAGKMTQSFVFHDIAGAIGLIAAVVLPLVMPKVITKENNPRFGQFSRIIFFIGLLTIAFFTIRFPAESGWISYRGLWQRLFMLNLYIYFITISIIIYQKCSTFKMK</sequence>
<feature type="transmembrane region" description="Helical" evidence="1">
    <location>
        <begin position="143"/>
        <end position="165"/>
    </location>
</feature>
<protein>
    <submittedName>
        <fullName evidence="2">DUF998 domain-containing protein</fullName>
    </submittedName>
</protein>
<evidence type="ECO:0000256" key="1">
    <source>
        <dbReference type="SAM" id="Phobius"/>
    </source>
</evidence>
<name>A0ABX7QEM0_9FLAO</name>
<feature type="transmembrane region" description="Helical" evidence="1">
    <location>
        <begin position="46"/>
        <end position="65"/>
    </location>
</feature>
<evidence type="ECO:0000313" key="2">
    <source>
        <dbReference type="EMBL" id="QSW88856.1"/>
    </source>
</evidence>
<dbReference type="RefSeq" id="WP_207296055.1">
    <property type="nucleotide sequence ID" value="NZ_CP071448.1"/>
</dbReference>
<dbReference type="Proteomes" id="UP000663440">
    <property type="component" value="Chromosome"/>
</dbReference>
<feature type="transmembrane region" description="Helical" evidence="1">
    <location>
        <begin position="177"/>
        <end position="198"/>
    </location>
</feature>
<evidence type="ECO:0000313" key="3">
    <source>
        <dbReference type="Proteomes" id="UP000663440"/>
    </source>
</evidence>
<accession>A0ABX7QEM0</accession>
<dbReference type="EMBL" id="CP071448">
    <property type="protein sequence ID" value="QSW88856.1"/>
    <property type="molecule type" value="Genomic_DNA"/>
</dbReference>
<keyword evidence="3" id="KW-1185">Reference proteome</keyword>
<keyword evidence="1" id="KW-1133">Transmembrane helix</keyword>
<proteinExistence type="predicted"/>
<feature type="transmembrane region" description="Helical" evidence="1">
    <location>
        <begin position="109"/>
        <end position="131"/>
    </location>
</feature>
<gene>
    <name evidence="2" type="ORF">J0383_21780</name>
</gene>
<feature type="transmembrane region" description="Helical" evidence="1">
    <location>
        <begin position="5"/>
        <end position="26"/>
    </location>
</feature>
<keyword evidence="1" id="KW-0812">Transmembrane</keyword>
<dbReference type="Pfam" id="PF06197">
    <property type="entry name" value="DUF998"/>
    <property type="match status" value="1"/>
</dbReference>
<keyword evidence="1" id="KW-0472">Membrane</keyword>
<reference evidence="2 3" key="1">
    <citation type="submission" date="2021-03" db="EMBL/GenBank/DDBJ databases">
        <title>Flavobacterium kribbensis sp. nov, an endophytic bacteria, isolated from soybean.</title>
        <authorList>
            <person name="Lee J."/>
            <person name="Seo J."/>
        </authorList>
    </citation>
    <scope>NUCLEOTIDE SEQUENCE [LARGE SCALE GENOMIC DNA]</scope>
    <source>
        <strain evidence="2 3">BB8</strain>
    </source>
</reference>
<organism evidence="2 3">
    <name type="scientific">Flavobacterium endoglycinae</name>
    <dbReference type="NCBI Taxonomy" id="2816357"/>
    <lineage>
        <taxon>Bacteria</taxon>
        <taxon>Pseudomonadati</taxon>
        <taxon>Bacteroidota</taxon>
        <taxon>Flavobacteriia</taxon>
        <taxon>Flavobacteriales</taxon>
        <taxon>Flavobacteriaceae</taxon>
        <taxon>Flavobacterium</taxon>
    </lineage>
</organism>
<feature type="transmembrane region" description="Helical" evidence="1">
    <location>
        <begin position="77"/>
        <end position="97"/>
    </location>
</feature>
<dbReference type="InterPro" id="IPR009339">
    <property type="entry name" value="DUF998"/>
</dbReference>